<dbReference type="GO" id="GO:0003677">
    <property type="term" value="F:DNA binding"/>
    <property type="evidence" value="ECO:0007669"/>
    <property type="project" value="UniProtKB-UniRule"/>
</dbReference>
<evidence type="ECO:0000256" key="2">
    <source>
        <dbReference type="ARBA" id="ARBA00023125"/>
    </source>
</evidence>
<evidence type="ECO:0000313" key="6">
    <source>
        <dbReference type="EMBL" id="SFG40010.1"/>
    </source>
</evidence>
<dbReference type="SUPFAM" id="SSF46689">
    <property type="entry name" value="Homeodomain-like"/>
    <property type="match status" value="1"/>
</dbReference>
<keyword evidence="2 4" id="KW-0238">DNA-binding</keyword>
<dbReference type="PANTHER" id="PTHR47506:SF3">
    <property type="entry name" value="HTH-TYPE TRANSCRIPTIONAL REGULATOR LMRA"/>
    <property type="match status" value="1"/>
</dbReference>
<protein>
    <submittedName>
        <fullName evidence="6">Transcriptional regulator, TetR family</fullName>
    </submittedName>
</protein>
<dbReference type="InterPro" id="IPR001647">
    <property type="entry name" value="HTH_TetR"/>
</dbReference>
<evidence type="ECO:0000256" key="3">
    <source>
        <dbReference type="ARBA" id="ARBA00023163"/>
    </source>
</evidence>
<dbReference type="InterPro" id="IPR036271">
    <property type="entry name" value="Tet_transcr_reg_TetR-rel_C_sf"/>
</dbReference>
<dbReference type="PANTHER" id="PTHR47506">
    <property type="entry name" value="TRANSCRIPTIONAL REGULATORY PROTEIN"/>
    <property type="match status" value="1"/>
</dbReference>
<dbReference type="Pfam" id="PF00440">
    <property type="entry name" value="TetR_N"/>
    <property type="match status" value="1"/>
</dbReference>
<dbReference type="PROSITE" id="PS50977">
    <property type="entry name" value="HTH_TETR_2"/>
    <property type="match status" value="1"/>
</dbReference>
<dbReference type="STRING" id="201973.SAMN04488025_1314"/>
<evidence type="ECO:0000313" key="7">
    <source>
        <dbReference type="Proteomes" id="UP000198661"/>
    </source>
</evidence>
<evidence type="ECO:0000256" key="1">
    <source>
        <dbReference type="ARBA" id="ARBA00023015"/>
    </source>
</evidence>
<dbReference type="Gene3D" id="1.10.357.10">
    <property type="entry name" value="Tetracycline Repressor, domain 2"/>
    <property type="match status" value="1"/>
</dbReference>
<reference evidence="6 7" key="1">
    <citation type="submission" date="2016-10" db="EMBL/GenBank/DDBJ databases">
        <authorList>
            <person name="de Groot N.N."/>
        </authorList>
    </citation>
    <scope>NUCLEOTIDE SEQUENCE [LARGE SCALE GENOMIC DNA]</scope>
    <source>
        <strain evidence="6 7">DSM 44945</strain>
    </source>
</reference>
<organism evidence="6 7">
    <name type="scientific">Planifilum fulgidum</name>
    <dbReference type="NCBI Taxonomy" id="201973"/>
    <lineage>
        <taxon>Bacteria</taxon>
        <taxon>Bacillati</taxon>
        <taxon>Bacillota</taxon>
        <taxon>Bacilli</taxon>
        <taxon>Bacillales</taxon>
        <taxon>Thermoactinomycetaceae</taxon>
        <taxon>Planifilum</taxon>
    </lineage>
</organism>
<evidence type="ECO:0000256" key="4">
    <source>
        <dbReference type="PROSITE-ProRule" id="PRU00335"/>
    </source>
</evidence>
<dbReference type="Pfam" id="PF16925">
    <property type="entry name" value="TetR_C_13"/>
    <property type="match status" value="1"/>
</dbReference>
<dbReference type="SUPFAM" id="SSF48498">
    <property type="entry name" value="Tetracyclin repressor-like, C-terminal domain"/>
    <property type="match status" value="1"/>
</dbReference>
<dbReference type="InterPro" id="IPR011075">
    <property type="entry name" value="TetR_C"/>
</dbReference>
<evidence type="ECO:0000259" key="5">
    <source>
        <dbReference type="PROSITE" id="PS50977"/>
    </source>
</evidence>
<keyword evidence="1" id="KW-0805">Transcription regulation</keyword>
<proteinExistence type="predicted"/>
<dbReference type="RefSeq" id="WP_092040412.1">
    <property type="nucleotide sequence ID" value="NZ_FOOK01000031.1"/>
</dbReference>
<feature type="DNA-binding region" description="H-T-H motif" evidence="4">
    <location>
        <begin position="28"/>
        <end position="47"/>
    </location>
</feature>
<dbReference type="Proteomes" id="UP000198661">
    <property type="component" value="Unassembled WGS sequence"/>
</dbReference>
<keyword evidence="7" id="KW-1185">Reference proteome</keyword>
<dbReference type="PRINTS" id="PR00455">
    <property type="entry name" value="HTHTETR"/>
</dbReference>
<gene>
    <name evidence="6" type="ORF">SAMN04488025_1314</name>
</gene>
<keyword evidence="3" id="KW-0804">Transcription</keyword>
<dbReference type="EMBL" id="FOOK01000031">
    <property type="protein sequence ID" value="SFG40010.1"/>
    <property type="molecule type" value="Genomic_DNA"/>
</dbReference>
<dbReference type="AlphaFoldDB" id="A0A1I2RHV1"/>
<sequence>MSASQSTRQRILEKAASLFNRKGFSGAALSDIMRETGLQKGGIYNHFASKEALALESFDYAVGRVERWFAGRLAGKKGADEKLLALVESFRDYAKNPPVPGGCPILNTSVESDDAHPALRKRTQEALDRFLGRLIRIIDQGKEEGTLRPDADSRTVALVLTASFEGALMMSRLYGDTDPMERVADHLRQYLKRDVFAV</sequence>
<name>A0A1I2RHV1_9BACL</name>
<dbReference type="InterPro" id="IPR009057">
    <property type="entry name" value="Homeodomain-like_sf"/>
</dbReference>
<feature type="domain" description="HTH tetR-type" evidence="5">
    <location>
        <begin position="5"/>
        <end position="65"/>
    </location>
</feature>
<dbReference type="OrthoDB" id="9814200at2"/>
<accession>A0A1I2RHV1</accession>